<reference evidence="1 2" key="1">
    <citation type="submission" date="2016-11" db="EMBL/GenBank/DDBJ databases">
        <title>Genome sequence and comparative genomic analysis of clinical strain Elizabethkingia meningoseptica 61421 PRCM.</title>
        <authorList>
            <person name="Wang M."/>
            <person name="Hu S."/>
            <person name="Cao L."/>
            <person name="Jiang T."/>
            <person name="Zhou Y."/>
            <person name="Ming D."/>
        </authorList>
    </citation>
    <scope>NUCLEOTIDE SEQUENCE [LARGE SCALE GENOMIC DNA]</scope>
    <source>
        <strain evidence="1 2">61421 PRCM</strain>
    </source>
</reference>
<sequence>MKNLKKLSRTDLKNVKGYGSYDSMCTAGQNNKCRQYGLRCGVFIGHDNAVGQWAALRCI</sequence>
<evidence type="ECO:0008006" key="3">
    <source>
        <dbReference type="Google" id="ProtNLM"/>
    </source>
</evidence>
<gene>
    <name evidence="1" type="ORF">BMF97_08090</name>
</gene>
<dbReference type="STRING" id="238.BBD35_14020"/>
<evidence type="ECO:0000313" key="2">
    <source>
        <dbReference type="Proteomes" id="UP000188947"/>
    </source>
</evidence>
<dbReference type="InterPro" id="IPR058074">
    <property type="entry name" value="Bacteriocin-like"/>
</dbReference>
<dbReference type="RefSeq" id="WP_069214842.1">
    <property type="nucleotide sequence ID" value="NZ_CP016378.1"/>
</dbReference>
<comment type="caution">
    <text evidence="1">The sequence shown here is derived from an EMBL/GenBank/DDBJ whole genome shotgun (WGS) entry which is preliminary data.</text>
</comment>
<protein>
    <recommendedName>
        <fullName evidence="3">Bacteriocin</fullName>
    </recommendedName>
</protein>
<keyword evidence="2" id="KW-1185">Reference proteome</keyword>
<dbReference type="Proteomes" id="UP000188947">
    <property type="component" value="Unassembled WGS sequence"/>
</dbReference>
<evidence type="ECO:0000313" key="1">
    <source>
        <dbReference type="EMBL" id="OOH96297.1"/>
    </source>
</evidence>
<dbReference type="NCBIfam" id="NF047798">
    <property type="entry name" value="leader_Chryseo"/>
    <property type="match status" value="1"/>
</dbReference>
<dbReference type="OrthoDB" id="1264952at2"/>
<proteinExistence type="predicted"/>
<organism evidence="1 2">
    <name type="scientific">Elizabethkingia meningoseptica</name>
    <name type="common">Chryseobacterium meningosepticum</name>
    <dbReference type="NCBI Taxonomy" id="238"/>
    <lineage>
        <taxon>Bacteria</taxon>
        <taxon>Pseudomonadati</taxon>
        <taxon>Bacteroidota</taxon>
        <taxon>Flavobacteriia</taxon>
        <taxon>Flavobacteriales</taxon>
        <taxon>Weeksellaceae</taxon>
        <taxon>Elizabethkingia</taxon>
    </lineage>
</organism>
<name>A0A1T3H735_ELIME</name>
<dbReference type="AlphaFoldDB" id="A0A1T3H735"/>
<accession>A0A1T3H735</accession>
<dbReference type="EMBL" id="MPOG01000008">
    <property type="protein sequence ID" value="OOH96297.1"/>
    <property type="molecule type" value="Genomic_DNA"/>
</dbReference>